<keyword evidence="3" id="KW-0508">mRNA splicing</keyword>
<name>A0AAD5DH45_9CHLO</name>
<dbReference type="InterPro" id="IPR000504">
    <property type="entry name" value="RRM_dom"/>
</dbReference>
<dbReference type="EMBL" id="JADXDR010000139">
    <property type="protein sequence ID" value="KAI7837947.1"/>
    <property type="molecule type" value="Genomic_DNA"/>
</dbReference>
<evidence type="ECO:0000256" key="3">
    <source>
        <dbReference type="ARBA" id="ARBA00023187"/>
    </source>
</evidence>
<comment type="caution">
    <text evidence="6">The sequence shown here is derived from an EMBL/GenBank/DDBJ whole genome shotgun (WGS) entry which is preliminary data.</text>
</comment>
<dbReference type="CDD" id="cd12230">
    <property type="entry name" value="RRM1_U2AF65"/>
    <property type="match status" value="1"/>
</dbReference>
<organism evidence="6 7">
    <name type="scientific">Chlorella ohadii</name>
    <dbReference type="NCBI Taxonomy" id="2649997"/>
    <lineage>
        <taxon>Eukaryota</taxon>
        <taxon>Viridiplantae</taxon>
        <taxon>Chlorophyta</taxon>
        <taxon>core chlorophytes</taxon>
        <taxon>Trebouxiophyceae</taxon>
        <taxon>Chlorellales</taxon>
        <taxon>Chlorellaceae</taxon>
        <taxon>Chlorella clade</taxon>
        <taxon>Chlorella</taxon>
    </lineage>
</organism>
<evidence type="ECO:0000259" key="5">
    <source>
        <dbReference type="PROSITE" id="PS50102"/>
    </source>
</evidence>
<dbReference type="Proteomes" id="UP001205105">
    <property type="component" value="Unassembled WGS sequence"/>
</dbReference>
<dbReference type="PROSITE" id="PS50102">
    <property type="entry name" value="RRM"/>
    <property type="match status" value="1"/>
</dbReference>
<protein>
    <recommendedName>
        <fullName evidence="5">RRM domain-containing protein</fullName>
    </recommendedName>
</protein>
<dbReference type="PANTHER" id="PTHR23139">
    <property type="entry name" value="RNA-BINDING PROTEIN"/>
    <property type="match status" value="1"/>
</dbReference>
<dbReference type="GO" id="GO:0003723">
    <property type="term" value="F:RNA binding"/>
    <property type="evidence" value="ECO:0007669"/>
    <property type="project" value="UniProtKB-UniRule"/>
</dbReference>
<dbReference type="Pfam" id="PF00076">
    <property type="entry name" value="RRM_1"/>
    <property type="match status" value="1"/>
</dbReference>
<evidence type="ECO:0000313" key="6">
    <source>
        <dbReference type="EMBL" id="KAI7837947.1"/>
    </source>
</evidence>
<feature type="domain" description="RRM" evidence="5">
    <location>
        <begin position="91"/>
        <end position="174"/>
    </location>
</feature>
<dbReference type="GO" id="GO:0006397">
    <property type="term" value="P:mRNA processing"/>
    <property type="evidence" value="ECO:0007669"/>
    <property type="project" value="UniProtKB-KW"/>
</dbReference>
<keyword evidence="2 4" id="KW-0694">RNA-binding</keyword>
<evidence type="ECO:0000313" key="7">
    <source>
        <dbReference type="Proteomes" id="UP001205105"/>
    </source>
</evidence>
<dbReference type="InterPro" id="IPR035979">
    <property type="entry name" value="RBD_domain_sf"/>
</dbReference>
<sequence length="237" mass="24372">MLLSRPSTISPSFVSAQVYEIERVKPEERAAMPIMPVAPIMPGMPGLPNMPGLGGMPGMTGGVGNPLAMMPNLGAPATQMTQVNQATRPMRRLYVGGIPQPCYDFMLTTFLNQALMALGICQNAGKAPIIACQVTPERNFAFIEFSDTADATAALQLDGIPFRGNTLKIKRPKDYVPAFGAPPDPMPLGPTIMAQLLTAGAGAAPANPAAAVQLPPGGLPMPGAGIPGAAGLPGAGM</sequence>
<keyword evidence="7" id="KW-1185">Reference proteome</keyword>
<dbReference type="InterPro" id="IPR012677">
    <property type="entry name" value="Nucleotide-bd_a/b_plait_sf"/>
</dbReference>
<keyword evidence="1" id="KW-0507">mRNA processing</keyword>
<evidence type="ECO:0000256" key="2">
    <source>
        <dbReference type="ARBA" id="ARBA00022884"/>
    </source>
</evidence>
<proteinExistence type="predicted"/>
<accession>A0AAD5DH45</accession>
<evidence type="ECO:0000256" key="4">
    <source>
        <dbReference type="PROSITE-ProRule" id="PRU00176"/>
    </source>
</evidence>
<dbReference type="SMART" id="SM00360">
    <property type="entry name" value="RRM"/>
    <property type="match status" value="1"/>
</dbReference>
<dbReference type="GO" id="GO:0008380">
    <property type="term" value="P:RNA splicing"/>
    <property type="evidence" value="ECO:0007669"/>
    <property type="project" value="UniProtKB-KW"/>
</dbReference>
<gene>
    <name evidence="6" type="ORF">COHA_008253</name>
</gene>
<dbReference type="SUPFAM" id="SSF54928">
    <property type="entry name" value="RNA-binding domain, RBD"/>
    <property type="match status" value="1"/>
</dbReference>
<dbReference type="AlphaFoldDB" id="A0AAD5DH45"/>
<evidence type="ECO:0000256" key="1">
    <source>
        <dbReference type="ARBA" id="ARBA00022664"/>
    </source>
</evidence>
<dbReference type="Gene3D" id="3.30.70.330">
    <property type="match status" value="1"/>
</dbReference>
<reference evidence="6" key="1">
    <citation type="submission" date="2020-11" db="EMBL/GenBank/DDBJ databases">
        <title>Chlorella ohadii genome sequencing and assembly.</title>
        <authorList>
            <person name="Murik O."/>
            <person name="Treves H."/>
            <person name="Kedem I."/>
            <person name="Shotland Y."/>
            <person name="Kaplan A."/>
        </authorList>
    </citation>
    <scope>NUCLEOTIDE SEQUENCE</scope>
    <source>
        <strain evidence="6">1</strain>
    </source>
</reference>